<evidence type="ECO:0000313" key="3">
    <source>
        <dbReference type="EMBL" id="MCO6415604.1"/>
    </source>
</evidence>
<dbReference type="PANTHER" id="PTHR38340:SF1">
    <property type="entry name" value="S-LAYER PROTEIN"/>
    <property type="match status" value="1"/>
</dbReference>
<evidence type="ECO:0000313" key="4">
    <source>
        <dbReference type="Proteomes" id="UP001523392"/>
    </source>
</evidence>
<evidence type="ECO:0008006" key="5">
    <source>
        <dbReference type="Google" id="ProtNLM"/>
    </source>
</evidence>
<dbReference type="InterPro" id="IPR018511">
    <property type="entry name" value="Hemolysin-typ_Ca-bd_CS"/>
</dbReference>
<dbReference type="InterPro" id="IPR001343">
    <property type="entry name" value="Hemolysn_Ca-bd"/>
</dbReference>
<organism evidence="3 4">
    <name type="scientific">Siccirubricoccus soli</name>
    <dbReference type="NCBI Taxonomy" id="2899147"/>
    <lineage>
        <taxon>Bacteria</taxon>
        <taxon>Pseudomonadati</taxon>
        <taxon>Pseudomonadota</taxon>
        <taxon>Alphaproteobacteria</taxon>
        <taxon>Acetobacterales</taxon>
        <taxon>Roseomonadaceae</taxon>
        <taxon>Siccirubricoccus</taxon>
    </lineage>
</organism>
<keyword evidence="2" id="KW-0964">Secreted</keyword>
<gene>
    <name evidence="3" type="ORF">JYK14_05350</name>
</gene>
<evidence type="ECO:0000256" key="2">
    <source>
        <dbReference type="ARBA" id="ARBA00022525"/>
    </source>
</evidence>
<accession>A0ABT1D327</accession>
<dbReference type="InterPro" id="IPR050557">
    <property type="entry name" value="RTX_toxin/Mannuronan_C5-epim"/>
</dbReference>
<dbReference type="PRINTS" id="PR00313">
    <property type="entry name" value="CABNDNGRPT"/>
</dbReference>
<dbReference type="InterPro" id="IPR011049">
    <property type="entry name" value="Serralysin-like_metalloprot_C"/>
</dbReference>
<comment type="caution">
    <text evidence="3">The sequence shown here is derived from an EMBL/GenBank/DDBJ whole genome shotgun (WGS) entry which is preliminary data.</text>
</comment>
<dbReference type="RefSeq" id="WP_252952203.1">
    <property type="nucleotide sequence ID" value="NZ_JAFIRR010000030.1"/>
</dbReference>
<keyword evidence="4" id="KW-1185">Reference proteome</keyword>
<sequence>MPLRPILGGSLADLIHGSAQAEDIRAGAGDDTILGDGPDGPHPWISGEPYISPTILGNVIHAGPGNDLVWSGYGADSVAGANGDDLIHGWGVLTPLDPYRDAYREGYARDADLGDRLSGEGGNDTLLGGGGDDLLSGGAGQDVLEGGVGQDRLAGGDGADRFVFGKLDGRPRLPVLDIRDDVVTDFTHGVDKIDFTALATVLPGVAVDVLGPDAAFTDATHIQLRTTQAGGETLLELWVPLQLQAPGTVPMGPSHVIHLQGAPEVTAADLLFA</sequence>
<evidence type="ECO:0000256" key="1">
    <source>
        <dbReference type="ARBA" id="ARBA00004613"/>
    </source>
</evidence>
<comment type="subcellular location">
    <subcellularLocation>
        <location evidence="1">Secreted</location>
    </subcellularLocation>
</comment>
<dbReference type="PROSITE" id="PS00330">
    <property type="entry name" value="HEMOLYSIN_CALCIUM"/>
    <property type="match status" value="3"/>
</dbReference>
<dbReference type="EMBL" id="JAFIRR010000030">
    <property type="protein sequence ID" value="MCO6415604.1"/>
    <property type="molecule type" value="Genomic_DNA"/>
</dbReference>
<reference evidence="3 4" key="1">
    <citation type="submission" date="2021-12" db="EMBL/GenBank/DDBJ databases">
        <title>Siccirubricoccus leaddurans sp. nov., a high concentration Zn2+ tolerance bacterium.</title>
        <authorList>
            <person name="Cao Y."/>
        </authorList>
    </citation>
    <scope>NUCLEOTIDE SEQUENCE [LARGE SCALE GENOMIC DNA]</scope>
    <source>
        <strain evidence="3 4">KC 17139</strain>
    </source>
</reference>
<protein>
    <recommendedName>
        <fullName evidence="5">Calcium-binding protein</fullName>
    </recommendedName>
</protein>
<dbReference type="Proteomes" id="UP001523392">
    <property type="component" value="Unassembled WGS sequence"/>
</dbReference>
<dbReference type="SUPFAM" id="SSF51120">
    <property type="entry name" value="beta-Roll"/>
    <property type="match status" value="1"/>
</dbReference>
<proteinExistence type="predicted"/>
<dbReference type="Gene3D" id="2.150.10.10">
    <property type="entry name" value="Serralysin-like metalloprotease, C-terminal"/>
    <property type="match status" value="2"/>
</dbReference>
<name>A0ABT1D327_9PROT</name>
<dbReference type="PANTHER" id="PTHR38340">
    <property type="entry name" value="S-LAYER PROTEIN"/>
    <property type="match status" value="1"/>
</dbReference>
<dbReference type="Pfam" id="PF00353">
    <property type="entry name" value="HemolysinCabind"/>
    <property type="match status" value="3"/>
</dbReference>